<comment type="caution">
    <text evidence="1">The sequence shown here is derived from an EMBL/GenBank/DDBJ whole genome shotgun (WGS) entry which is preliminary data.</text>
</comment>
<keyword evidence="2" id="KW-1185">Reference proteome</keyword>
<proteinExistence type="predicted"/>
<sequence>INTWALSILRYSVAFIDWTKEELKELDRKTRKYLTIFSALHPRDIRESYLPRKLGGRGLFSVEDCVELARLGLFNEIAKSEEELLVAARGTEYDGIKSTNDFNQEKIDNRAEEVRGKELHGQYFRQTDGVASYKT</sequence>
<gene>
    <name evidence="1" type="ORF">PEVE_00019159</name>
</gene>
<reference evidence="1 2" key="1">
    <citation type="submission" date="2022-05" db="EMBL/GenBank/DDBJ databases">
        <authorList>
            <consortium name="Genoscope - CEA"/>
            <person name="William W."/>
        </authorList>
    </citation>
    <scope>NUCLEOTIDE SEQUENCE [LARGE SCALE GENOMIC DNA]</scope>
</reference>
<evidence type="ECO:0000313" key="2">
    <source>
        <dbReference type="Proteomes" id="UP001159427"/>
    </source>
</evidence>
<protein>
    <submittedName>
        <fullName evidence="1">Uncharacterized protein</fullName>
    </submittedName>
</protein>
<feature type="non-terminal residue" evidence="1">
    <location>
        <position position="1"/>
    </location>
</feature>
<evidence type="ECO:0000313" key="1">
    <source>
        <dbReference type="EMBL" id="CAH3189224.1"/>
    </source>
</evidence>
<organism evidence="1 2">
    <name type="scientific">Porites evermanni</name>
    <dbReference type="NCBI Taxonomy" id="104178"/>
    <lineage>
        <taxon>Eukaryota</taxon>
        <taxon>Metazoa</taxon>
        <taxon>Cnidaria</taxon>
        <taxon>Anthozoa</taxon>
        <taxon>Hexacorallia</taxon>
        <taxon>Scleractinia</taxon>
        <taxon>Fungiina</taxon>
        <taxon>Poritidae</taxon>
        <taxon>Porites</taxon>
    </lineage>
</organism>
<accession>A0ABN8SE12</accession>
<dbReference type="Proteomes" id="UP001159427">
    <property type="component" value="Unassembled WGS sequence"/>
</dbReference>
<dbReference type="PANTHER" id="PTHR35450">
    <property type="entry name" value="REVERSE TRANSCRIPTASE DOMAIN-CONTAINING PROTEIN"/>
    <property type="match status" value="1"/>
</dbReference>
<dbReference type="PANTHER" id="PTHR35450:SF2">
    <property type="entry name" value="REVERSE TRANSCRIPTASE DOMAIN-CONTAINING PROTEIN"/>
    <property type="match status" value="1"/>
</dbReference>
<name>A0ABN8SE12_9CNID</name>
<dbReference type="EMBL" id="CALNXI010002592">
    <property type="protein sequence ID" value="CAH3189224.1"/>
    <property type="molecule type" value="Genomic_DNA"/>
</dbReference>